<feature type="chain" id="PRO_5041993316" evidence="2">
    <location>
        <begin position="22"/>
        <end position="380"/>
    </location>
</feature>
<comment type="caution">
    <text evidence="3">The sequence shown here is derived from an EMBL/GenBank/DDBJ whole genome shotgun (WGS) entry which is preliminary data.</text>
</comment>
<organism evidence="3 4">
    <name type="scientific">Colletotrichum chrysophilum</name>
    <dbReference type="NCBI Taxonomy" id="1836956"/>
    <lineage>
        <taxon>Eukaryota</taxon>
        <taxon>Fungi</taxon>
        <taxon>Dikarya</taxon>
        <taxon>Ascomycota</taxon>
        <taxon>Pezizomycotina</taxon>
        <taxon>Sordariomycetes</taxon>
        <taxon>Hypocreomycetidae</taxon>
        <taxon>Glomerellales</taxon>
        <taxon>Glomerellaceae</taxon>
        <taxon>Colletotrichum</taxon>
        <taxon>Colletotrichum gloeosporioides species complex</taxon>
    </lineage>
</organism>
<dbReference type="Proteomes" id="UP001243330">
    <property type="component" value="Unassembled WGS sequence"/>
</dbReference>
<evidence type="ECO:0000256" key="1">
    <source>
        <dbReference type="SAM" id="MobiDB-lite"/>
    </source>
</evidence>
<gene>
    <name evidence="3" type="ORF">CCHR01_15262</name>
</gene>
<feature type="compositionally biased region" description="Low complexity" evidence="1">
    <location>
        <begin position="348"/>
        <end position="367"/>
    </location>
</feature>
<evidence type="ECO:0000313" key="3">
    <source>
        <dbReference type="EMBL" id="KAK1842117.1"/>
    </source>
</evidence>
<name>A0AAD9EBY9_9PEZI</name>
<reference evidence="3" key="1">
    <citation type="submission" date="2023-01" db="EMBL/GenBank/DDBJ databases">
        <title>Colletotrichum chrysophilum M932 genome sequence.</title>
        <authorList>
            <person name="Baroncelli R."/>
        </authorList>
    </citation>
    <scope>NUCLEOTIDE SEQUENCE</scope>
    <source>
        <strain evidence="3">M932</strain>
    </source>
</reference>
<evidence type="ECO:0000256" key="2">
    <source>
        <dbReference type="SAM" id="SignalP"/>
    </source>
</evidence>
<feature type="region of interest" description="Disordered" evidence="1">
    <location>
        <begin position="200"/>
        <end position="380"/>
    </location>
</feature>
<proteinExistence type="predicted"/>
<feature type="compositionally biased region" description="Basic residues" evidence="1">
    <location>
        <begin position="368"/>
        <end position="380"/>
    </location>
</feature>
<dbReference type="EMBL" id="JAQOWY010000434">
    <property type="protein sequence ID" value="KAK1842117.1"/>
    <property type="molecule type" value="Genomic_DNA"/>
</dbReference>
<evidence type="ECO:0000313" key="4">
    <source>
        <dbReference type="Proteomes" id="UP001243330"/>
    </source>
</evidence>
<sequence length="380" mass="43222">MYFILLLQLYVLIMFAFSASGGYVVVHEVESYQRNFCDCPQKTNCPKNQGVSRAFLTNLATHHPPSTTFSFPTISLFHFSTVNIRPPSSPVNQPKIIFTFPPAAQDCGFTAKKITMADQEERSDRKRARGDEDEHRIQFPLRWVAGRFIDDSGAPVSQKDLGYLVRSQPVRLEGTLLTRIETPMPLANDREWVDRHQKHMDGEEGENLEEEEEETDEQENAHRLTMEETHDQQGGAGFQEAEEEHERPTRKRRRIRGADLLSPDRGDPDEAVPEWFDSTAGSDVDLEATNSQACFLTHEGRQDDPTGDDGTSLNRGEGSEDDEVMEKRVVRRQQGELAPITSKKTRTKTTTTTRTESDGTTTTTITKRTTKVSRKRFERR</sequence>
<feature type="compositionally biased region" description="Acidic residues" evidence="1">
    <location>
        <begin position="203"/>
        <end position="218"/>
    </location>
</feature>
<accession>A0AAD9EBY9</accession>
<dbReference type="AlphaFoldDB" id="A0AAD9EBY9"/>
<keyword evidence="2" id="KW-0732">Signal</keyword>
<feature type="compositionally biased region" description="Basic and acidic residues" evidence="1">
    <location>
        <begin position="219"/>
        <end position="231"/>
    </location>
</feature>
<protein>
    <submittedName>
        <fullName evidence="3">Uncharacterized protein</fullName>
    </submittedName>
</protein>
<keyword evidence="4" id="KW-1185">Reference proteome</keyword>
<feature type="signal peptide" evidence="2">
    <location>
        <begin position="1"/>
        <end position="21"/>
    </location>
</feature>